<dbReference type="EMBL" id="JAUDFV010000110">
    <property type="protein sequence ID" value="KAL2730917.1"/>
    <property type="molecule type" value="Genomic_DNA"/>
</dbReference>
<dbReference type="AlphaFoldDB" id="A0ABD2BDU6"/>
<accession>A0ABD2BDU6</accession>
<evidence type="ECO:0000313" key="1">
    <source>
        <dbReference type="EMBL" id="KAL2730917.1"/>
    </source>
</evidence>
<gene>
    <name evidence="1" type="ORF">V1478_005330</name>
</gene>
<sequence>MFVISTFLQSPLQLRSVLEIIVIRFLKGTISSFLEFVSCLTDSNIILAKVAFCCVEPFKLFKKFVIIKNKKLQIKLSITLILASVVGCSKVISAKYTVLPTNSSTCSANTVVAYSPYCLKNSMTYASERIMMRDIF</sequence>
<protein>
    <submittedName>
        <fullName evidence="1">Uncharacterized protein</fullName>
    </submittedName>
</protein>
<proteinExistence type="predicted"/>
<evidence type="ECO:0000313" key="2">
    <source>
        <dbReference type="Proteomes" id="UP001607302"/>
    </source>
</evidence>
<comment type="caution">
    <text evidence="1">The sequence shown here is derived from an EMBL/GenBank/DDBJ whole genome shotgun (WGS) entry which is preliminary data.</text>
</comment>
<organism evidence="1 2">
    <name type="scientific">Vespula squamosa</name>
    <name type="common">Southern yellow jacket</name>
    <name type="synonym">Wasp</name>
    <dbReference type="NCBI Taxonomy" id="30214"/>
    <lineage>
        <taxon>Eukaryota</taxon>
        <taxon>Metazoa</taxon>
        <taxon>Ecdysozoa</taxon>
        <taxon>Arthropoda</taxon>
        <taxon>Hexapoda</taxon>
        <taxon>Insecta</taxon>
        <taxon>Pterygota</taxon>
        <taxon>Neoptera</taxon>
        <taxon>Endopterygota</taxon>
        <taxon>Hymenoptera</taxon>
        <taxon>Apocrita</taxon>
        <taxon>Aculeata</taxon>
        <taxon>Vespoidea</taxon>
        <taxon>Vespidae</taxon>
        <taxon>Vespinae</taxon>
        <taxon>Vespula</taxon>
    </lineage>
</organism>
<name>A0ABD2BDU6_VESSQ</name>
<dbReference type="Proteomes" id="UP001607302">
    <property type="component" value="Unassembled WGS sequence"/>
</dbReference>
<keyword evidence="2" id="KW-1185">Reference proteome</keyword>
<reference evidence="1 2" key="1">
    <citation type="journal article" date="2024" name="Ann. Entomol. Soc. Am.">
        <title>Genomic analyses of the southern and eastern yellowjacket wasps (Hymenoptera: Vespidae) reveal evolutionary signatures of social life.</title>
        <authorList>
            <person name="Catto M.A."/>
            <person name="Caine P.B."/>
            <person name="Orr S.E."/>
            <person name="Hunt B.G."/>
            <person name="Goodisman M.A.D."/>
        </authorList>
    </citation>
    <scope>NUCLEOTIDE SEQUENCE [LARGE SCALE GENOMIC DNA]</scope>
    <source>
        <strain evidence="1">233</strain>
        <tissue evidence="1">Head and thorax</tissue>
    </source>
</reference>